<accession>A0A423VS72</accession>
<gene>
    <name evidence="1" type="ORF">VSDG_07023</name>
</gene>
<proteinExistence type="predicted"/>
<protein>
    <submittedName>
        <fullName evidence="1">Uncharacterized protein</fullName>
    </submittedName>
</protein>
<sequence>MLAGVEAWLKGKSSGTPVSPQPMVFPRISYDWERLWPCGIVIAAKDVSVNGVDISLGGVHGIPGPYTSAATLGSTWDAGPLPTPMSANEDIDWLRFMDSSMLVVGVVQLVSSL</sequence>
<evidence type="ECO:0000313" key="1">
    <source>
        <dbReference type="EMBL" id="ROV93784.1"/>
    </source>
</evidence>
<dbReference type="Proteomes" id="UP000284375">
    <property type="component" value="Unassembled WGS sequence"/>
</dbReference>
<dbReference type="AlphaFoldDB" id="A0A423VS72"/>
<keyword evidence="2" id="KW-1185">Reference proteome</keyword>
<dbReference type="EMBL" id="LJZO01000031">
    <property type="protein sequence ID" value="ROV93784.1"/>
    <property type="molecule type" value="Genomic_DNA"/>
</dbReference>
<reference evidence="1 2" key="1">
    <citation type="submission" date="2015-09" db="EMBL/GenBank/DDBJ databases">
        <title>Host preference determinants of Valsa canker pathogens revealed by comparative genomics.</title>
        <authorList>
            <person name="Yin Z."/>
            <person name="Huang L."/>
        </authorList>
    </citation>
    <scope>NUCLEOTIDE SEQUENCE [LARGE SCALE GENOMIC DNA]</scope>
    <source>
        <strain evidence="1 2">YSFL</strain>
    </source>
</reference>
<evidence type="ECO:0000313" key="2">
    <source>
        <dbReference type="Proteomes" id="UP000284375"/>
    </source>
</evidence>
<organism evidence="1 2">
    <name type="scientific">Cytospora chrysosperma</name>
    <name type="common">Cytospora canker fungus</name>
    <name type="synonym">Sphaeria chrysosperma</name>
    <dbReference type="NCBI Taxonomy" id="252740"/>
    <lineage>
        <taxon>Eukaryota</taxon>
        <taxon>Fungi</taxon>
        <taxon>Dikarya</taxon>
        <taxon>Ascomycota</taxon>
        <taxon>Pezizomycotina</taxon>
        <taxon>Sordariomycetes</taxon>
        <taxon>Sordariomycetidae</taxon>
        <taxon>Diaporthales</taxon>
        <taxon>Cytosporaceae</taxon>
        <taxon>Cytospora</taxon>
    </lineage>
</organism>
<name>A0A423VS72_CYTCH</name>
<comment type="caution">
    <text evidence="1">The sequence shown here is derived from an EMBL/GenBank/DDBJ whole genome shotgun (WGS) entry which is preliminary data.</text>
</comment>